<reference evidence="16" key="2">
    <citation type="submission" date="2025-09" db="UniProtKB">
        <authorList>
            <consortium name="Ensembl"/>
        </authorList>
    </citation>
    <scope>IDENTIFICATION</scope>
</reference>
<dbReference type="RefSeq" id="XP_020462780.1">
    <property type="nucleotide sequence ID" value="XM_020607124.1"/>
</dbReference>
<evidence type="ECO:0000256" key="10">
    <source>
        <dbReference type="ARBA" id="ARBA00023319"/>
    </source>
</evidence>
<feature type="region of interest" description="Disordered" evidence="11">
    <location>
        <begin position="529"/>
        <end position="554"/>
    </location>
</feature>
<dbReference type="SMART" id="SM00409">
    <property type="entry name" value="IG"/>
    <property type="match status" value="1"/>
</dbReference>
<keyword evidence="9" id="KW-0325">Glycoprotein</keyword>
<dbReference type="Gene3D" id="2.60.40.10">
    <property type="entry name" value="Immunoglobulins"/>
    <property type="match status" value="3"/>
</dbReference>
<evidence type="ECO:0000256" key="11">
    <source>
        <dbReference type="SAM" id="MobiDB-lite"/>
    </source>
</evidence>
<dbReference type="PANTHER" id="PTHR23037:SF22">
    <property type="entry name" value="CYTOKINE RECEPTOR COMMON SUBUNIT BETA"/>
    <property type="match status" value="1"/>
</dbReference>
<dbReference type="PANTHER" id="PTHR23037">
    <property type="entry name" value="CYTOKINE RECEPTOR"/>
    <property type="match status" value="1"/>
</dbReference>
<dbReference type="OrthoDB" id="8634471at2759"/>
<keyword evidence="7" id="KW-1015">Disulfide bond</keyword>
<feature type="compositionally biased region" description="Acidic residues" evidence="11">
    <location>
        <begin position="539"/>
        <end position="551"/>
    </location>
</feature>
<feature type="domain" description="Fibronectin type-III" evidence="15">
    <location>
        <begin position="331"/>
        <end position="432"/>
    </location>
</feature>
<evidence type="ECO:0000256" key="8">
    <source>
        <dbReference type="ARBA" id="ARBA00023170"/>
    </source>
</evidence>
<feature type="chain" id="PRO_5018736951" description="Fibronectin type-III domain-containing protein" evidence="13">
    <location>
        <begin position="22"/>
        <end position="571"/>
    </location>
</feature>
<keyword evidence="17" id="KW-1185">Reference proteome</keyword>
<dbReference type="InterPro" id="IPR003599">
    <property type="entry name" value="Ig_sub"/>
</dbReference>
<keyword evidence="5 12" id="KW-1133">Transmembrane helix</keyword>
<dbReference type="GO" id="GO:0016064">
    <property type="term" value="P:immunoglobulin mediated immune response"/>
    <property type="evidence" value="ECO:0007669"/>
    <property type="project" value="TreeGrafter"/>
</dbReference>
<evidence type="ECO:0000259" key="14">
    <source>
        <dbReference type="PROSITE" id="PS50835"/>
    </source>
</evidence>
<dbReference type="SUPFAM" id="SSF48726">
    <property type="entry name" value="Immunoglobulin"/>
    <property type="match status" value="1"/>
</dbReference>
<keyword evidence="4 13" id="KW-0732">Signal</keyword>
<evidence type="ECO:0000256" key="7">
    <source>
        <dbReference type="ARBA" id="ARBA00023157"/>
    </source>
</evidence>
<reference evidence="16" key="1">
    <citation type="submission" date="2025-08" db="UniProtKB">
        <authorList>
            <consortium name="Ensembl"/>
        </authorList>
    </citation>
    <scope>IDENTIFICATION</scope>
</reference>
<feature type="compositionally biased region" description="Low complexity" evidence="11">
    <location>
        <begin position="75"/>
        <end position="84"/>
    </location>
</feature>
<evidence type="ECO:0000256" key="3">
    <source>
        <dbReference type="ARBA" id="ARBA00022692"/>
    </source>
</evidence>
<dbReference type="GO" id="GO:0009897">
    <property type="term" value="C:external side of plasma membrane"/>
    <property type="evidence" value="ECO:0007669"/>
    <property type="project" value="TreeGrafter"/>
</dbReference>
<evidence type="ECO:0000256" key="6">
    <source>
        <dbReference type="ARBA" id="ARBA00023136"/>
    </source>
</evidence>
<protein>
    <recommendedName>
        <fullName evidence="18">Fibronectin type-III domain-containing protein</fullName>
    </recommendedName>
</protein>
<dbReference type="InterPro" id="IPR007110">
    <property type="entry name" value="Ig-like_dom"/>
</dbReference>
<dbReference type="GO" id="GO:0004896">
    <property type="term" value="F:cytokine receptor activity"/>
    <property type="evidence" value="ECO:0007669"/>
    <property type="project" value="InterPro"/>
</dbReference>
<dbReference type="STRING" id="43700.ENSMALP00000004520"/>
<dbReference type="InterPro" id="IPR036116">
    <property type="entry name" value="FN3_sf"/>
</dbReference>
<evidence type="ECO:0000313" key="16">
    <source>
        <dbReference type="Ensembl" id="ENSMALP00000004520.1"/>
    </source>
</evidence>
<dbReference type="Proteomes" id="UP000261600">
    <property type="component" value="Unplaced"/>
</dbReference>
<dbReference type="PROSITE" id="PS50835">
    <property type="entry name" value="IG_LIKE"/>
    <property type="match status" value="1"/>
</dbReference>
<feature type="signal peptide" evidence="13">
    <location>
        <begin position="1"/>
        <end position="21"/>
    </location>
</feature>
<dbReference type="InterPro" id="IPR015321">
    <property type="entry name" value="TypeI_recpt_CBD"/>
</dbReference>
<keyword evidence="8" id="KW-0675">Receptor</keyword>
<evidence type="ECO:0000259" key="15">
    <source>
        <dbReference type="PROSITE" id="PS50853"/>
    </source>
</evidence>
<evidence type="ECO:0000313" key="17">
    <source>
        <dbReference type="Proteomes" id="UP000261600"/>
    </source>
</evidence>
<dbReference type="KEGG" id="malb:109964080"/>
<evidence type="ECO:0000256" key="13">
    <source>
        <dbReference type="SAM" id="SignalP"/>
    </source>
</evidence>
<dbReference type="InterPro" id="IPR036179">
    <property type="entry name" value="Ig-like_dom_sf"/>
</dbReference>
<organism evidence="16 17">
    <name type="scientific">Monopterus albus</name>
    <name type="common">Swamp eel</name>
    <dbReference type="NCBI Taxonomy" id="43700"/>
    <lineage>
        <taxon>Eukaryota</taxon>
        <taxon>Metazoa</taxon>
        <taxon>Chordata</taxon>
        <taxon>Craniata</taxon>
        <taxon>Vertebrata</taxon>
        <taxon>Euteleostomi</taxon>
        <taxon>Actinopterygii</taxon>
        <taxon>Neopterygii</taxon>
        <taxon>Teleostei</taxon>
        <taxon>Neoteleostei</taxon>
        <taxon>Acanthomorphata</taxon>
        <taxon>Anabantaria</taxon>
        <taxon>Synbranchiformes</taxon>
        <taxon>Synbranchidae</taxon>
        <taxon>Monopterus</taxon>
    </lineage>
</organism>
<dbReference type="PROSITE" id="PS50853">
    <property type="entry name" value="FN3"/>
    <property type="match status" value="1"/>
</dbReference>
<evidence type="ECO:0000256" key="1">
    <source>
        <dbReference type="ARBA" id="ARBA00004479"/>
    </source>
</evidence>
<evidence type="ECO:0000256" key="5">
    <source>
        <dbReference type="ARBA" id="ARBA00022989"/>
    </source>
</evidence>
<accession>A0A3Q3Q4Y2</accession>
<dbReference type="Ensembl" id="ENSMALT00000004627.1">
    <property type="protein sequence ID" value="ENSMALP00000004520.1"/>
    <property type="gene ID" value="ENSMALG00000003278.1"/>
</dbReference>
<dbReference type="CDD" id="cd00063">
    <property type="entry name" value="FN3"/>
    <property type="match status" value="1"/>
</dbReference>
<evidence type="ECO:0000256" key="2">
    <source>
        <dbReference type="ARBA" id="ARBA00010890"/>
    </source>
</evidence>
<feature type="domain" description="Ig-like" evidence="14">
    <location>
        <begin position="171"/>
        <end position="212"/>
    </location>
</feature>
<keyword evidence="10" id="KW-0393">Immunoglobulin domain</keyword>
<evidence type="ECO:0000256" key="4">
    <source>
        <dbReference type="ARBA" id="ARBA00022729"/>
    </source>
</evidence>
<evidence type="ECO:0000256" key="9">
    <source>
        <dbReference type="ARBA" id="ARBA00023180"/>
    </source>
</evidence>
<comment type="subcellular location">
    <subcellularLocation>
        <location evidence="1">Membrane</location>
        <topology evidence="1">Single-pass type I membrane protein</topology>
    </subcellularLocation>
</comment>
<sequence length="571" mass="64476">MRKMRIFLPLLWVLCAAQVDSVYDITCPREDPTPGVLVLSSGSTLLLTCRGHVTVDGVKVNIARNSNRNKRGSFPAAPTTTGTKKPTEGHRYSPDTAVSAVTGENRRPTYTGYTASPITRVVQPTSVSRLLRGQSETEEMGVEGYYEDNMEEEEGAGGSRVTRGLESWPQWKLNGKTVGKGNRDQGELTLERRGSLLSLSSVRVEDSGNYTCHHRGRERFSVRVIVADPPEKPNLSCSKKSPSSKIRCQWTPRKPVTRPFTCYLVLDKRSFKTFIPCSYSPRFSRFWCALEYNEDEMRTPHHVYLCVRNIAGNATSEMQHFTPWHILKPDPPSGVKVQQDEECETCLTVRWNLPITWKPQDKNYNLYYELRYKPLASSYYQVKLVKNDHFHTIQDALPGVQYQIQLRNREEYDGQWSDWSTPVNASSWTDLSSTPFTIPPEGSADDCLCNETVPKPTQIMVVPSSILWISGSCVLLSVILAVFIIRHKGRLMSKLHHLNVITPCGNSSQPPPSTPAAPEGQAMVTFASSPCREPLPSTLEEEEEENEGEESPQERIEVMHFNNTCYFVFQE</sequence>
<feature type="region of interest" description="Disordered" evidence="11">
    <location>
        <begin position="67"/>
        <end position="95"/>
    </location>
</feature>
<dbReference type="CTD" id="3570"/>
<dbReference type="PROSITE" id="PS01354">
    <property type="entry name" value="HEMATOPO_REC_L_F3"/>
    <property type="match status" value="1"/>
</dbReference>
<dbReference type="AlphaFoldDB" id="A0A3Q3Q4Y2"/>
<keyword evidence="3 12" id="KW-0812">Transmembrane</keyword>
<comment type="similarity">
    <text evidence="2">Belongs to the type I cytokine receptor family. Type 3 subfamily.</text>
</comment>
<keyword evidence="6 12" id="KW-0472">Membrane</keyword>
<proteinExistence type="inferred from homology"/>
<evidence type="ECO:0008006" key="18">
    <source>
        <dbReference type="Google" id="ProtNLM"/>
    </source>
</evidence>
<dbReference type="GeneID" id="109964080"/>
<dbReference type="Pfam" id="PF09240">
    <property type="entry name" value="IL6Ra-bind"/>
    <property type="match status" value="1"/>
</dbReference>
<name>A0A3Q3Q4Y2_MONAL</name>
<evidence type="ECO:0000256" key="12">
    <source>
        <dbReference type="SAM" id="Phobius"/>
    </source>
</evidence>
<feature type="transmembrane region" description="Helical" evidence="12">
    <location>
        <begin position="466"/>
        <end position="485"/>
    </location>
</feature>
<dbReference type="SUPFAM" id="SSF49265">
    <property type="entry name" value="Fibronectin type III"/>
    <property type="match status" value="2"/>
</dbReference>
<dbReference type="InterPro" id="IPR003961">
    <property type="entry name" value="FN3_dom"/>
</dbReference>
<dbReference type="InterPro" id="IPR013783">
    <property type="entry name" value="Ig-like_fold"/>
</dbReference>
<dbReference type="InterPro" id="IPR003530">
    <property type="entry name" value="Hematopoietin_rcpt_L_F3_CS"/>
</dbReference>